<accession>A0A0S2LSV9</accession>
<keyword evidence="2" id="KW-0496">Mitochondrion</keyword>
<keyword evidence="1" id="KW-1133">Transmembrane helix</keyword>
<keyword evidence="1" id="KW-0472">Membrane</keyword>
<reference evidence="2" key="1">
    <citation type="submission" date="2015-06" db="EMBL/GenBank/DDBJ databases">
        <title>High-throughput detection of wild bee species with mitogenome skimming and resequencing (mt-S/R).</title>
        <authorList>
            <person name="Tang M."/>
            <person name="Hardman C."/>
            <person name="Ji Y."/>
            <person name="Meng G."/>
            <person name="Liu S."/>
            <person name="Tan M."/>
            <person name="Yang S."/>
            <person name="Yang C."/>
            <person name="Moss E."/>
            <person name="Nevard T."/>
            <person name="Potts S.G."/>
            <person name="Zhou X."/>
            <person name="Yu D.W."/>
        </authorList>
    </citation>
    <scope>NUCLEOTIDE SEQUENCE</scope>
</reference>
<name>A0A0S2LSV9_9HYME</name>
<feature type="transmembrane region" description="Helical" evidence="1">
    <location>
        <begin position="12"/>
        <end position="35"/>
    </location>
</feature>
<proteinExistence type="predicted"/>
<geneLocation type="mitochondrion" evidence="2"/>
<protein>
    <submittedName>
        <fullName evidence="2">ATP synthase F0 subunit 8</fullName>
    </submittedName>
</protein>
<dbReference type="EMBL" id="KT164643">
    <property type="protein sequence ID" value="ALO64620.1"/>
    <property type="molecule type" value="Genomic_DNA"/>
</dbReference>
<gene>
    <name evidence="2" type="primary">ATP8</name>
</gene>
<evidence type="ECO:0000256" key="1">
    <source>
        <dbReference type="SAM" id="Phobius"/>
    </source>
</evidence>
<sequence>MPQMMPMYWTLLLIYTIMIMFMYTSLLYFMPTLTYNNKKKIKIKKFYKKLLF</sequence>
<organism evidence="2">
    <name type="scientific">Lasioglossum calceatum</name>
    <dbReference type="NCBI Taxonomy" id="88504"/>
    <lineage>
        <taxon>Eukaryota</taxon>
        <taxon>Metazoa</taxon>
        <taxon>Ecdysozoa</taxon>
        <taxon>Arthropoda</taxon>
        <taxon>Hexapoda</taxon>
        <taxon>Insecta</taxon>
        <taxon>Pterygota</taxon>
        <taxon>Neoptera</taxon>
        <taxon>Endopterygota</taxon>
        <taxon>Hymenoptera</taxon>
        <taxon>Apocrita</taxon>
        <taxon>Aculeata</taxon>
        <taxon>Apoidea</taxon>
        <taxon>Anthophila</taxon>
        <taxon>Halictidae</taxon>
        <taxon>Halictinae</taxon>
        <taxon>Halictini</taxon>
        <taxon>Lasioglossum</taxon>
        <taxon>Evylaeus</taxon>
    </lineage>
</organism>
<dbReference type="AlphaFoldDB" id="A0A0S2LSV9"/>
<evidence type="ECO:0000313" key="2">
    <source>
        <dbReference type="EMBL" id="ALO64620.1"/>
    </source>
</evidence>
<keyword evidence="1" id="KW-0812">Transmembrane</keyword>